<evidence type="ECO:0000256" key="1">
    <source>
        <dbReference type="SAM" id="MobiDB-lite"/>
    </source>
</evidence>
<reference evidence="4" key="1">
    <citation type="journal article" date="2019" name="Int. J. Syst. Evol. Microbiol.">
        <title>The Global Catalogue of Microorganisms (GCM) 10K type strain sequencing project: providing services to taxonomists for standard genome sequencing and annotation.</title>
        <authorList>
            <consortium name="The Broad Institute Genomics Platform"/>
            <consortium name="The Broad Institute Genome Sequencing Center for Infectious Disease"/>
            <person name="Wu L."/>
            <person name="Ma J."/>
        </authorList>
    </citation>
    <scope>NUCLEOTIDE SEQUENCE [LARGE SCALE GENOMIC DNA]</scope>
    <source>
        <strain evidence="4">CGMCC 1.13718</strain>
    </source>
</reference>
<dbReference type="Gene3D" id="1.10.260.40">
    <property type="entry name" value="lambda repressor-like DNA-binding domains"/>
    <property type="match status" value="1"/>
</dbReference>
<organism evidence="3 4">
    <name type="scientific">Microbulbifer taiwanensis</name>
    <dbReference type="NCBI Taxonomy" id="986746"/>
    <lineage>
        <taxon>Bacteria</taxon>
        <taxon>Pseudomonadati</taxon>
        <taxon>Pseudomonadota</taxon>
        <taxon>Gammaproteobacteria</taxon>
        <taxon>Cellvibrionales</taxon>
        <taxon>Microbulbiferaceae</taxon>
        <taxon>Microbulbifer</taxon>
    </lineage>
</organism>
<feature type="domain" description="HTH cro/C1-type" evidence="2">
    <location>
        <begin position="19"/>
        <end position="70"/>
    </location>
</feature>
<comment type="caution">
    <text evidence="3">The sequence shown here is derived from an EMBL/GenBank/DDBJ whole genome shotgun (WGS) entry which is preliminary data.</text>
</comment>
<proteinExistence type="predicted"/>
<dbReference type="EMBL" id="JBHSVR010000001">
    <property type="protein sequence ID" value="MFC6632444.1"/>
    <property type="molecule type" value="Genomic_DNA"/>
</dbReference>
<sequence>MSVSGKSDQQILQLLGERLRRHRLRRDITQEQLAERAGLSVSTIKGLESGRGRLDSLVAVLRELQQLDGLEAFLPDPGISPLQLAERQGRPRQRASGKVQKSAAPRKKKPEADW</sequence>
<evidence type="ECO:0000313" key="4">
    <source>
        <dbReference type="Proteomes" id="UP001596425"/>
    </source>
</evidence>
<gene>
    <name evidence="3" type="ORF">ACFQBM_04085</name>
</gene>
<evidence type="ECO:0000259" key="2">
    <source>
        <dbReference type="PROSITE" id="PS50943"/>
    </source>
</evidence>
<evidence type="ECO:0000313" key="3">
    <source>
        <dbReference type="EMBL" id="MFC6632444.1"/>
    </source>
</evidence>
<keyword evidence="4" id="KW-1185">Reference proteome</keyword>
<feature type="region of interest" description="Disordered" evidence="1">
    <location>
        <begin position="76"/>
        <end position="114"/>
    </location>
</feature>
<dbReference type="Proteomes" id="UP001596425">
    <property type="component" value="Unassembled WGS sequence"/>
</dbReference>
<dbReference type="SUPFAM" id="SSF47413">
    <property type="entry name" value="lambda repressor-like DNA-binding domains"/>
    <property type="match status" value="1"/>
</dbReference>
<dbReference type="InterPro" id="IPR001387">
    <property type="entry name" value="Cro/C1-type_HTH"/>
</dbReference>
<dbReference type="Pfam" id="PF13560">
    <property type="entry name" value="HTH_31"/>
    <property type="match status" value="1"/>
</dbReference>
<name>A0ABW1YIG5_9GAMM</name>
<dbReference type="RefSeq" id="WP_193193558.1">
    <property type="nucleotide sequence ID" value="NZ_JACZFR010000047.1"/>
</dbReference>
<feature type="compositionally biased region" description="Basic residues" evidence="1">
    <location>
        <begin position="104"/>
        <end position="114"/>
    </location>
</feature>
<accession>A0ABW1YIG5</accession>
<dbReference type="PROSITE" id="PS50943">
    <property type="entry name" value="HTH_CROC1"/>
    <property type="match status" value="1"/>
</dbReference>
<dbReference type="SMART" id="SM00530">
    <property type="entry name" value="HTH_XRE"/>
    <property type="match status" value="1"/>
</dbReference>
<dbReference type="CDD" id="cd00093">
    <property type="entry name" value="HTH_XRE"/>
    <property type="match status" value="1"/>
</dbReference>
<dbReference type="InterPro" id="IPR010982">
    <property type="entry name" value="Lambda_DNA-bd_dom_sf"/>
</dbReference>
<protein>
    <submittedName>
        <fullName evidence="3">Helix-turn-helix domain-containing protein</fullName>
    </submittedName>
</protein>